<evidence type="ECO:0000313" key="5">
    <source>
        <dbReference type="EMBL" id="TPW35707.1"/>
    </source>
</evidence>
<dbReference type="InterPro" id="IPR028082">
    <property type="entry name" value="Peripla_BP_I"/>
</dbReference>
<dbReference type="Gene3D" id="3.40.50.2300">
    <property type="match status" value="1"/>
</dbReference>
<dbReference type="CDD" id="cd06339">
    <property type="entry name" value="PBP1_YraM_LppC_lipoprotein-like"/>
    <property type="match status" value="1"/>
</dbReference>
<comment type="similarity">
    <text evidence="1">Belongs to the leucine-binding protein family.</text>
</comment>
<proteinExistence type="inferred from homology"/>
<dbReference type="EMBL" id="SORZ01000001">
    <property type="protein sequence ID" value="TPW35707.1"/>
    <property type="molecule type" value="Genomic_DNA"/>
</dbReference>
<dbReference type="InterPro" id="IPR028081">
    <property type="entry name" value="Leu-bd"/>
</dbReference>
<sequence length="480" mass="49733">MISQALESASASVSPASQATSAQAVPLSRCKSKDSRSRGAGRVQGVSLLLATALCLSLAACSGGGGKQGSHALSPETVTPKGPRVGLILPLSGAHAAIGQRMRQAARLALPPSQKIALDVFDSAPPSNGTQAAHKAVSAGDSIVLGPLMGGATEQAADVLQPAQLPELAFTSDSQQARPGVWVMGLTPEQQVDRLVQAAVAAGRHRFAAFLPESPLGHAMASALAEACQHAALEPPHIVFHDATPESVTQGMADLSEIALRRPPDLSDKPDSITPAQDSSASEPSAVDPVVEKETAEALEEAPKEHIPLPRVPMGPPPFDALLLADTGVNLGRVIAAMKQDDVRSSQVQIMGPALWRSFDTKLGALKGAWYAGLDTSQRGGYVRQYTALYHQAPSPVTDFAYDTAALAGALISQRSLSVERLTDPDGFVGVNGWFRLLPNGHVLRGLNLYEIVPGGGSRLISPASASTPEKAAPAPAAKL</sequence>
<feature type="compositionally biased region" description="Low complexity" evidence="3">
    <location>
        <begin position="8"/>
        <end position="26"/>
    </location>
</feature>
<dbReference type="AlphaFoldDB" id="A0A506UQS3"/>
<evidence type="ECO:0000256" key="2">
    <source>
        <dbReference type="ARBA" id="ARBA00022729"/>
    </source>
</evidence>
<protein>
    <submittedName>
        <fullName evidence="5">Penicillin-binding protein activator</fullName>
    </submittedName>
</protein>
<dbReference type="Pfam" id="PF13458">
    <property type="entry name" value="Peripla_BP_6"/>
    <property type="match status" value="1"/>
</dbReference>
<evidence type="ECO:0000256" key="3">
    <source>
        <dbReference type="SAM" id="MobiDB-lite"/>
    </source>
</evidence>
<comment type="caution">
    <text evidence="5">The sequence shown here is derived from an EMBL/GenBank/DDBJ whole genome shotgun (WGS) entry which is preliminary data.</text>
</comment>
<dbReference type="Proteomes" id="UP000315037">
    <property type="component" value="Unassembled WGS sequence"/>
</dbReference>
<feature type="region of interest" description="Disordered" evidence="3">
    <location>
        <begin position="260"/>
        <end position="294"/>
    </location>
</feature>
<evidence type="ECO:0000259" key="4">
    <source>
        <dbReference type="Pfam" id="PF13458"/>
    </source>
</evidence>
<evidence type="ECO:0000256" key="1">
    <source>
        <dbReference type="ARBA" id="ARBA00010062"/>
    </source>
</evidence>
<evidence type="ECO:0000313" key="6">
    <source>
        <dbReference type="Proteomes" id="UP000315037"/>
    </source>
</evidence>
<organism evidence="5 6">
    <name type="scientific">Oecophyllibacter saccharovorans</name>
    <dbReference type="NCBI Taxonomy" id="2558360"/>
    <lineage>
        <taxon>Bacteria</taxon>
        <taxon>Pseudomonadati</taxon>
        <taxon>Pseudomonadota</taxon>
        <taxon>Alphaproteobacteria</taxon>
        <taxon>Acetobacterales</taxon>
        <taxon>Acetobacteraceae</taxon>
        <taxon>Oecophyllibacter</taxon>
    </lineage>
</organism>
<accession>A0A506UQS3</accession>
<keyword evidence="6" id="KW-1185">Reference proteome</keyword>
<feature type="compositionally biased region" description="Basic and acidic residues" evidence="3">
    <location>
        <begin position="260"/>
        <end position="271"/>
    </location>
</feature>
<reference evidence="5 6" key="1">
    <citation type="submission" date="2019-03" db="EMBL/GenBank/DDBJ databases">
        <title>The complete genome sequence of Neokomagataea sp. Jb2 NBRC113641.</title>
        <authorList>
            <person name="Chua K.-O."/>
            <person name="Chan K.-G."/>
            <person name="See-Too W.-S."/>
        </authorList>
    </citation>
    <scope>NUCLEOTIDE SEQUENCE [LARGE SCALE GENOMIC DNA]</scope>
    <source>
        <strain evidence="5 6">Jb2</strain>
    </source>
</reference>
<keyword evidence="2" id="KW-0732">Signal</keyword>
<dbReference type="SUPFAM" id="SSF53822">
    <property type="entry name" value="Periplasmic binding protein-like I"/>
    <property type="match status" value="1"/>
</dbReference>
<name>A0A506UQS3_9PROT</name>
<feature type="domain" description="Leucine-binding protein" evidence="4">
    <location>
        <begin position="84"/>
        <end position="234"/>
    </location>
</feature>
<feature type="compositionally biased region" description="Polar residues" evidence="3">
    <location>
        <begin position="274"/>
        <end position="283"/>
    </location>
</feature>
<gene>
    <name evidence="5" type="ORF">E3202_01765</name>
</gene>
<feature type="region of interest" description="Disordered" evidence="3">
    <location>
        <begin position="1"/>
        <end position="38"/>
    </location>
</feature>